<accession>K7YFL4</accession>
<proteinExistence type="predicted"/>
<dbReference type="HOGENOM" id="CLU_3231063_0_0_5"/>
<organism evidence="2 3">
    <name type="scientific">Candidatus Endolissoclinum faulkneri L2</name>
    <dbReference type="NCBI Taxonomy" id="1193729"/>
    <lineage>
        <taxon>Bacteria</taxon>
        <taxon>Pseudomonadati</taxon>
        <taxon>Pseudomonadota</taxon>
        <taxon>Alphaproteobacteria</taxon>
        <taxon>Rhodospirillales</taxon>
        <taxon>Rhodospirillaceae</taxon>
        <taxon>Candidatus Endolissoclinum</taxon>
    </lineage>
</organism>
<keyword evidence="1" id="KW-0472">Membrane</keyword>
<dbReference type="EMBL" id="CP003539">
    <property type="protein sequence ID" value="AFX98375.1"/>
    <property type="molecule type" value="Genomic_DNA"/>
</dbReference>
<evidence type="ECO:0000313" key="2">
    <source>
        <dbReference type="EMBL" id="AFX98375.1"/>
    </source>
</evidence>
<dbReference type="KEGG" id="thal:A1OE_172"/>
<dbReference type="Proteomes" id="UP000010077">
    <property type="component" value="Chromosome"/>
</dbReference>
<evidence type="ECO:0000313" key="3">
    <source>
        <dbReference type="Proteomes" id="UP000010077"/>
    </source>
</evidence>
<evidence type="ECO:0000256" key="1">
    <source>
        <dbReference type="SAM" id="Phobius"/>
    </source>
</evidence>
<keyword evidence="3" id="KW-1185">Reference proteome</keyword>
<name>K7YFL4_9PROT</name>
<sequence>MYKLLHSLVCLIEALIYFIEYYYSMIAYILLQLNTKIILNTKP</sequence>
<keyword evidence="1" id="KW-0812">Transmembrane</keyword>
<dbReference type="AlphaFoldDB" id="K7YFL4"/>
<reference evidence="2 3" key="1">
    <citation type="journal article" date="2012" name="Proc. Natl. Acad. Sci. U.S.A.">
        <title>Genome streamlining and chemical defense in a coral reef symbiosis.</title>
        <authorList>
            <person name="Kwan J.C."/>
            <person name="Donia M.S."/>
            <person name="Han A.W."/>
            <person name="Hirose E."/>
            <person name="Haygood M.G."/>
            <person name="Schmidt E.W."/>
        </authorList>
    </citation>
    <scope>NUCLEOTIDE SEQUENCE [LARGE SCALE GENOMIC DNA]</scope>
    <source>
        <strain evidence="2 3">L2</strain>
    </source>
</reference>
<feature type="transmembrane region" description="Helical" evidence="1">
    <location>
        <begin position="6"/>
        <end position="31"/>
    </location>
</feature>
<protein>
    <submittedName>
        <fullName evidence="2">Uncharacterized protein</fullName>
    </submittedName>
</protein>
<gene>
    <name evidence="2" type="ORF">A1OE_172</name>
</gene>
<keyword evidence="1" id="KW-1133">Transmembrane helix</keyword>